<feature type="signal peptide" evidence="1">
    <location>
        <begin position="1"/>
        <end position="39"/>
    </location>
</feature>
<dbReference type="RefSeq" id="WP_072372356.1">
    <property type="nucleotide sequence ID" value="NZ_FNXB01000006.1"/>
</dbReference>
<evidence type="ECO:0000313" key="3">
    <source>
        <dbReference type="EMBL" id="SEN40952.1"/>
    </source>
</evidence>
<reference evidence="3 5" key="1">
    <citation type="submission" date="2016-10" db="EMBL/GenBank/DDBJ databases">
        <authorList>
            <person name="Varghese N."/>
            <person name="Submissions S."/>
        </authorList>
    </citation>
    <scope>NUCLEOTIDE SEQUENCE [LARGE SCALE GENOMIC DNA]</scope>
    <source>
        <strain evidence="3 5">CGMCC 1.7071</strain>
    </source>
</reference>
<reference evidence="2" key="3">
    <citation type="submission" date="2016-10" db="EMBL/GenBank/DDBJ databases">
        <authorList>
            <person name="de Groot N.N."/>
        </authorList>
    </citation>
    <scope>NUCLEOTIDE SEQUENCE [LARGE SCALE GENOMIC DNA]</scope>
    <source>
        <strain evidence="2">CCBAU85039</strain>
    </source>
</reference>
<dbReference type="OrthoDB" id="8481666at2"/>
<dbReference type="NCBIfam" id="TIGR02301">
    <property type="entry name" value="TIGR02301 family protein"/>
    <property type="match status" value="1"/>
</dbReference>
<evidence type="ECO:0000256" key="1">
    <source>
        <dbReference type="SAM" id="SignalP"/>
    </source>
</evidence>
<dbReference type="EMBL" id="FOCV01000004">
    <property type="protein sequence ID" value="SEN40952.1"/>
    <property type="molecule type" value="Genomic_DNA"/>
</dbReference>
<dbReference type="EMBL" id="FNXB01000006">
    <property type="protein sequence ID" value="SEH60389.1"/>
    <property type="molecule type" value="Genomic_DNA"/>
</dbReference>
<evidence type="ECO:0000313" key="4">
    <source>
        <dbReference type="Proteomes" id="UP000183063"/>
    </source>
</evidence>
<keyword evidence="5" id="KW-1185">Reference proteome</keyword>
<dbReference type="Pfam" id="PF09539">
    <property type="entry name" value="DUF2385"/>
    <property type="match status" value="1"/>
</dbReference>
<organism evidence="2 4">
    <name type="scientific">Rhizobium tibeticum</name>
    <dbReference type="NCBI Taxonomy" id="501024"/>
    <lineage>
        <taxon>Bacteria</taxon>
        <taxon>Pseudomonadati</taxon>
        <taxon>Pseudomonadota</taxon>
        <taxon>Alphaproteobacteria</taxon>
        <taxon>Hyphomicrobiales</taxon>
        <taxon>Rhizobiaceae</taxon>
        <taxon>Rhizobium/Agrobacterium group</taxon>
        <taxon>Rhizobium</taxon>
    </lineage>
</organism>
<protein>
    <submittedName>
        <fullName evidence="3">TIGR02301 family protein</fullName>
    </submittedName>
</protein>
<gene>
    <name evidence="2" type="ORF">RTCCBAU85039_1359</name>
    <name evidence="3" type="ORF">SAMN05216228_1004169</name>
</gene>
<evidence type="ECO:0000313" key="5">
    <source>
        <dbReference type="Proteomes" id="UP000198939"/>
    </source>
</evidence>
<name>A0A1H8GAC8_9HYPH</name>
<dbReference type="InterPro" id="IPR012645">
    <property type="entry name" value="CHP02301"/>
</dbReference>
<feature type="chain" id="PRO_5030029487" evidence="1">
    <location>
        <begin position="40"/>
        <end position="156"/>
    </location>
</feature>
<sequence length="156" mass="17096">MRLAPVTVSVSTMCMIPVRCVFLSLALCVSAARPAPAWAQGPTPTLPEENAPKAVTVPYDDKLSRLAEVLGSVHYLRTLCKAEDSGEWRGRMQQLLDSEAKDEPQRKEQLTAAFNRGYRAFASVYTDCTPAAIVAEERYRAEGATLATEITSRFGN</sequence>
<evidence type="ECO:0000313" key="2">
    <source>
        <dbReference type="EMBL" id="SEH60389.1"/>
    </source>
</evidence>
<dbReference type="Proteomes" id="UP000198939">
    <property type="component" value="Unassembled WGS sequence"/>
</dbReference>
<dbReference type="AlphaFoldDB" id="A0A1H8GAC8"/>
<dbReference type="STRING" id="501024.RTCCBAU85039_1359"/>
<proteinExistence type="predicted"/>
<keyword evidence="1" id="KW-0732">Signal</keyword>
<reference evidence="4" key="2">
    <citation type="submission" date="2016-10" db="EMBL/GenBank/DDBJ databases">
        <authorList>
            <person name="Wibberg D."/>
        </authorList>
    </citation>
    <scope>NUCLEOTIDE SEQUENCE [LARGE SCALE GENOMIC DNA]</scope>
</reference>
<dbReference type="Proteomes" id="UP000183063">
    <property type="component" value="Unassembled WGS sequence"/>
</dbReference>
<accession>A0A1H8GAC8</accession>